<dbReference type="Proteomes" id="UP000268007">
    <property type="component" value="Unassembled WGS sequence"/>
</dbReference>
<dbReference type="RefSeq" id="WP_121198517.1">
    <property type="nucleotide sequence ID" value="NZ_RBKU01000001.1"/>
</dbReference>
<dbReference type="OrthoDB" id="771346at2"/>
<keyword evidence="1" id="KW-0812">Transmembrane</keyword>
<protein>
    <recommendedName>
        <fullName evidence="5">LPXTG-motif cell wall-anchored protein</fullName>
    </recommendedName>
</protein>
<dbReference type="AlphaFoldDB" id="A0A495J3P0"/>
<feature type="transmembrane region" description="Helical" evidence="1">
    <location>
        <begin position="206"/>
        <end position="230"/>
    </location>
</feature>
<organism evidence="3 4">
    <name type="scientific">Mucilaginibacter gracilis</name>
    <dbReference type="NCBI Taxonomy" id="423350"/>
    <lineage>
        <taxon>Bacteria</taxon>
        <taxon>Pseudomonadati</taxon>
        <taxon>Bacteroidota</taxon>
        <taxon>Sphingobacteriia</taxon>
        <taxon>Sphingobacteriales</taxon>
        <taxon>Sphingobacteriaceae</taxon>
        <taxon>Mucilaginibacter</taxon>
    </lineage>
</organism>
<sequence length="240" mass="26519">MKKLIVIILLCCTHVAFGQTGVRVSLNNLVSVTFPAKPVISKPDSNTTVYSINRNGAFYTVTVEDLSKKAYLHNNVDSLLHFYDGLYKSQIKAQGGTLAYKKRMAINDDVAIEFAYTLNAKASVPDTRFQQSVYIDNTLVSFAFWTFKDKLKANAADKDIFFNSIVDPSEPAPPTPYQPEIKAPADSIAVKTPAPQTVSKATESRFGYSVGYLLGAAIFTAFIIGMLILIKRNSRKDKNE</sequence>
<dbReference type="EMBL" id="RBKU01000001">
    <property type="protein sequence ID" value="RKR82974.1"/>
    <property type="molecule type" value="Genomic_DNA"/>
</dbReference>
<gene>
    <name evidence="3" type="ORF">BDD43_3173</name>
</gene>
<keyword evidence="4" id="KW-1185">Reference proteome</keyword>
<accession>A0A495J3P0</accession>
<reference evidence="3 4" key="1">
    <citation type="submission" date="2018-10" db="EMBL/GenBank/DDBJ databases">
        <title>Genomic Encyclopedia of Archaeal and Bacterial Type Strains, Phase II (KMG-II): from individual species to whole genera.</title>
        <authorList>
            <person name="Goeker M."/>
        </authorList>
    </citation>
    <scope>NUCLEOTIDE SEQUENCE [LARGE SCALE GENOMIC DNA]</scope>
    <source>
        <strain evidence="3 4">DSM 18602</strain>
    </source>
</reference>
<proteinExistence type="predicted"/>
<feature type="signal peptide" evidence="2">
    <location>
        <begin position="1"/>
        <end position="18"/>
    </location>
</feature>
<feature type="chain" id="PRO_5019843301" description="LPXTG-motif cell wall-anchored protein" evidence="2">
    <location>
        <begin position="19"/>
        <end position="240"/>
    </location>
</feature>
<evidence type="ECO:0000313" key="4">
    <source>
        <dbReference type="Proteomes" id="UP000268007"/>
    </source>
</evidence>
<keyword evidence="1" id="KW-0472">Membrane</keyword>
<evidence type="ECO:0000313" key="3">
    <source>
        <dbReference type="EMBL" id="RKR82974.1"/>
    </source>
</evidence>
<name>A0A495J3P0_9SPHI</name>
<comment type="caution">
    <text evidence="3">The sequence shown here is derived from an EMBL/GenBank/DDBJ whole genome shotgun (WGS) entry which is preliminary data.</text>
</comment>
<evidence type="ECO:0008006" key="5">
    <source>
        <dbReference type="Google" id="ProtNLM"/>
    </source>
</evidence>
<evidence type="ECO:0000256" key="2">
    <source>
        <dbReference type="SAM" id="SignalP"/>
    </source>
</evidence>
<keyword evidence="2" id="KW-0732">Signal</keyword>
<keyword evidence="1" id="KW-1133">Transmembrane helix</keyword>
<evidence type="ECO:0000256" key="1">
    <source>
        <dbReference type="SAM" id="Phobius"/>
    </source>
</evidence>